<protein>
    <submittedName>
        <fullName evidence="2">Uncharacterized protein</fullName>
    </submittedName>
</protein>
<accession>A0A9P3GQP1</accession>
<organism evidence="2 3">
    <name type="scientific">Phanerochaete sordida</name>
    <dbReference type="NCBI Taxonomy" id="48140"/>
    <lineage>
        <taxon>Eukaryota</taxon>
        <taxon>Fungi</taxon>
        <taxon>Dikarya</taxon>
        <taxon>Basidiomycota</taxon>
        <taxon>Agaricomycotina</taxon>
        <taxon>Agaricomycetes</taxon>
        <taxon>Polyporales</taxon>
        <taxon>Phanerochaetaceae</taxon>
        <taxon>Phanerochaete</taxon>
    </lineage>
</organism>
<evidence type="ECO:0000313" key="3">
    <source>
        <dbReference type="Proteomes" id="UP000703269"/>
    </source>
</evidence>
<name>A0A9P3GQP1_9APHY</name>
<gene>
    <name evidence="2" type="ORF">PsYK624_155770</name>
</gene>
<sequence>MTPRESRIPVARRVRPAARRAAGLELYTAQLRSRKSRPFERPRYLTHRSAPKPSAGRMLHAIKTADVSRRTQMQRWSGMAGAGTAERNVVPTPK</sequence>
<dbReference type="EMBL" id="BPQB01000106">
    <property type="protein sequence ID" value="GJE99323.1"/>
    <property type="molecule type" value="Genomic_DNA"/>
</dbReference>
<dbReference type="Proteomes" id="UP000703269">
    <property type="component" value="Unassembled WGS sequence"/>
</dbReference>
<dbReference type="AlphaFoldDB" id="A0A9P3GQP1"/>
<feature type="region of interest" description="Disordered" evidence="1">
    <location>
        <begin position="66"/>
        <end position="94"/>
    </location>
</feature>
<proteinExistence type="predicted"/>
<keyword evidence="3" id="KW-1185">Reference proteome</keyword>
<reference evidence="2 3" key="1">
    <citation type="submission" date="2021-08" db="EMBL/GenBank/DDBJ databases">
        <title>Draft Genome Sequence of Phanerochaete sordida strain YK-624.</title>
        <authorList>
            <person name="Mori T."/>
            <person name="Dohra H."/>
            <person name="Suzuki T."/>
            <person name="Kawagishi H."/>
            <person name="Hirai H."/>
        </authorList>
    </citation>
    <scope>NUCLEOTIDE SEQUENCE [LARGE SCALE GENOMIC DNA]</scope>
    <source>
        <strain evidence="2 3">YK-624</strain>
    </source>
</reference>
<comment type="caution">
    <text evidence="2">The sequence shown here is derived from an EMBL/GenBank/DDBJ whole genome shotgun (WGS) entry which is preliminary data.</text>
</comment>
<evidence type="ECO:0000256" key="1">
    <source>
        <dbReference type="SAM" id="MobiDB-lite"/>
    </source>
</evidence>
<evidence type="ECO:0000313" key="2">
    <source>
        <dbReference type="EMBL" id="GJE99323.1"/>
    </source>
</evidence>